<comment type="subcellular location">
    <subcellularLocation>
        <location evidence="1">Secreted</location>
    </subcellularLocation>
</comment>
<evidence type="ECO:0000259" key="11">
    <source>
        <dbReference type="PROSITE" id="PS51004"/>
    </source>
</evidence>
<feature type="compositionally biased region" description="Basic residues" evidence="9">
    <location>
        <begin position="906"/>
        <end position="915"/>
    </location>
</feature>
<comment type="similarity">
    <text evidence="2">Belongs to the semaphorin family.</text>
</comment>
<dbReference type="SUPFAM" id="SSF101912">
    <property type="entry name" value="Sema domain"/>
    <property type="match status" value="2"/>
</dbReference>
<feature type="compositionally biased region" description="Basic and acidic residues" evidence="9">
    <location>
        <begin position="111"/>
        <end position="122"/>
    </location>
</feature>
<dbReference type="GO" id="GO:0007411">
    <property type="term" value="P:axon guidance"/>
    <property type="evidence" value="ECO:0007669"/>
    <property type="project" value="TreeGrafter"/>
</dbReference>
<comment type="caution">
    <text evidence="8">Lacks conserved residue(s) required for the propagation of feature annotation.</text>
</comment>
<dbReference type="InterPro" id="IPR036352">
    <property type="entry name" value="Semap_dom_sf"/>
</dbReference>
<dbReference type="InterPro" id="IPR001627">
    <property type="entry name" value="Semap_dom"/>
</dbReference>
<evidence type="ECO:0000313" key="13">
    <source>
        <dbReference type="Proteomes" id="UP000694522"/>
    </source>
</evidence>
<dbReference type="InterPro" id="IPR013783">
    <property type="entry name" value="Ig-like_fold"/>
</dbReference>
<dbReference type="InterPro" id="IPR003599">
    <property type="entry name" value="Ig_sub"/>
</dbReference>
<dbReference type="FunFam" id="2.60.40.10:FF:000030">
    <property type="entry name" value="Semaphorin 3F like"/>
    <property type="match status" value="1"/>
</dbReference>
<evidence type="ECO:0000256" key="1">
    <source>
        <dbReference type="ARBA" id="ARBA00004613"/>
    </source>
</evidence>
<dbReference type="PROSITE" id="PS50835">
    <property type="entry name" value="IG_LIKE"/>
    <property type="match status" value="1"/>
</dbReference>
<keyword evidence="5" id="KW-1015">Disulfide bond</keyword>
<dbReference type="GO" id="GO:0071526">
    <property type="term" value="P:semaphorin-plexin signaling pathway"/>
    <property type="evidence" value="ECO:0007669"/>
    <property type="project" value="TreeGrafter"/>
</dbReference>
<sequence length="915" mass="101985">MCSTDLLKSNSSRLLLASGDGMDFQALLVDEDRAWLMVGAKNHIFLLHLDHPSREPEKVSTGPFLPCNRSWFHAGAWSWMCSELGCSNVTRDTFTPGCLNQWGQPIPGSAEPHRDRQTPGRDRARRPGRTPGAEQGQCPEPCYPTYPCCCCSSSSSEPTNVIPRHPAGGCAAPAQQKKSPLTRCSLAFPWAGIQDCLPADGRAVAHPALTLRQIPSESVCRLPAKLCQPLGTQECQSHCRAAPHCVPESGSALWPSAFPPVPLVKESRAASWGLCVADFLASLPGAGRALPAGWEECGDRVCQLHPPPPALQQDPRVRLWDRLLPAHLCLHPAGSSGEDGELYSGTSSDFMGSSAAFFRTWVHGAEQSYIRTEQNQDHWLHEPAFIGAYAIPDTYNPHDDKVYIFFRETAMEAGQWERRHIHARVARVCKNDVGGKHSLINRWSTFLKARLVCSIPGAHGTETHFDQLEDVFLLRTRDPQNPLVFGLFTVSSGVFSGSAVCVYSMAAVRAAFSGPFAHKEGFDYRWVEYKGRVPYPRPGTCPSETYDPLLQSTKDFPDEVISFMRTHQLMWEPVYPQGRQPVLARVNVPYQLRRLLVHRLEMENRHYDALFLGTDEGKVLKVGLAGGLSRGTEVISLEEISVTKVPSPILDMKLSPKRQELFVSSAHGLIQLSLYRCELYGKTCTDCCLARDPYCTWDSRTCAPHVLTEKRRARCQDVLKSDPLSQCQDTAEGTAAVEKPVFGVEKNSTFLECLARSPQTTVRWLVRHGEETGTSEQVRSNGHFSVLEQGLLIRQLAPEDAGTYECQAMERSFSRPLTRYSLRVIRHEAMELPPYKRSEGAELGGTHQSPRPRIDLHPGYKGFPRALGAPGTSLDVYCNALRLQERQRQKAWHQKWQHPSPDSKGGRVRRHRQPL</sequence>
<proteinExistence type="inferred from homology"/>
<dbReference type="GO" id="GO:0045499">
    <property type="term" value="F:chemorepellent activity"/>
    <property type="evidence" value="ECO:0007669"/>
    <property type="project" value="TreeGrafter"/>
</dbReference>
<dbReference type="SMART" id="SM00409">
    <property type="entry name" value="IG"/>
    <property type="match status" value="1"/>
</dbReference>
<dbReference type="Ensembl" id="ENSACOT00000023891.1">
    <property type="protein sequence ID" value="ENSACOP00000023089.1"/>
    <property type="gene ID" value="ENSACOG00000015644.1"/>
</dbReference>
<keyword evidence="3" id="KW-0964">Secreted</keyword>
<feature type="region of interest" description="Disordered" evidence="9">
    <location>
        <begin position="889"/>
        <end position="915"/>
    </location>
</feature>
<evidence type="ECO:0000256" key="8">
    <source>
        <dbReference type="PROSITE-ProRule" id="PRU00352"/>
    </source>
</evidence>
<reference evidence="12" key="1">
    <citation type="submission" date="2025-08" db="UniProtKB">
        <authorList>
            <consortium name="Ensembl"/>
        </authorList>
    </citation>
    <scope>IDENTIFICATION</scope>
</reference>
<dbReference type="Proteomes" id="UP000694522">
    <property type="component" value="Unplaced"/>
</dbReference>
<organism evidence="12 13">
    <name type="scientific">Amazona collaria</name>
    <name type="common">yellow-billed parrot</name>
    <dbReference type="NCBI Taxonomy" id="241587"/>
    <lineage>
        <taxon>Eukaryota</taxon>
        <taxon>Metazoa</taxon>
        <taxon>Chordata</taxon>
        <taxon>Craniata</taxon>
        <taxon>Vertebrata</taxon>
        <taxon>Euteleostomi</taxon>
        <taxon>Archelosauria</taxon>
        <taxon>Archosauria</taxon>
        <taxon>Dinosauria</taxon>
        <taxon>Saurischia</taxon>
        <taxon>Theropoda</taxon>
        <taxon>Coelurosauria</taxon>
        <taxon>Aves</taxon>
        <taxon>Neognathae</taxon>
        <taxon>Neoaves</taxon>
        <taxon>Telluraves</taxon>
        <taxon>Australaves</taxon>
        <taxon>Psittaciformes</taxon>
        <taxon>Psittacidae</taxon>
        <taxon>Amazona</taxon>
    </lineage>
</organism>
<evidence type="ECO:0000256" key="7">
    <source>
        <dbReference type="ARBA" id="ARBA00023319"/>
    </source>
</evidence>
<evidence type="ECO:0000256" key="6">
    <source>
        <dbReference type="ARBA" id="ARBA00023180"/>
    </source>
</evidence>
<dbReference type="PROSITE" id="PS51004">
    <property type="entry name" value="SEMA"/>
    <property type="match status" value="1"/>
</dbReference>
<evidence type="ECO:0000256" key="2">
    <source>
        <dbReference type="ARBA" id="ARBA00009492"/>
    </source>
</evidence>
<evidence type="ECO:0000256" key="4">
    <source>
        <dbReference type="ARBA" id="ARBA00022729"/>
    </source>
</evidence>
<feature type="domain" description="Ig-like" evidence="10">
    <location>
        <begin position="704"/>
        <end position="818"/>
    </location>
</feature>
<dbReference type="Gene3D" id="2.60.40.10">
    <property type="entry name" value="Immunoglobulins"/>
    <property type="match status" value="1"/>
</dbReference>
<dbReference type="InterPro" id="IPR007110">
    <property type="entry name" value="Ig-like_dom"/>
</dbReference>
<evidence type="ECO:0000256" key="5">
    <source>
        <dbReference type="ARBA" id="ARBA00023157"/>
    </source>
</evidence>
<dbReference type="InterPro" id="IPR015943">
    <property type="entry name" value="WD40/YVTN_repeat-like_dom_sf"/>
</dbReference>
<dbReference type="InterPro" id="IPR027231">
    <property type="entry name" value="Semaphorin"/>
</dbReference>
<evidence type="ECO:0000256" key="9">
    <source>
        <dbReference type="SAM" id="MobiDB-lite"/>
    </source>
</evidence>
<dbReference type="SMART" id="SM00630">
    <property type="entry name" value="Sema"/>
    <property type="match status" value="1"/>
</dbReference>
<dbReference type="GO" id="GO:0005886">
    <property type="term" value="C:plasma membrane"/>
    <property type="evidence" value="ECO:0007669"/>
    <property type="project" value="TreeGrafter"/>
</dbReference>
<keyword evidence="13" id="KW-1185">Reference proteome</keyword>
<protein>
    <recommendedName>
        <fullName evidence="14">Semaphorin-3D</fullName>
    </recommendedName>
</protein>
<evidence type="ECO:0008006" key="14">
    <source>
        <dbReference type="Google" id="ProtNLM"/>
    </source>
</evidence>
<dbReference type="SMART" id="SM00423">
    <property type="entry name" value="PSI"/>
    <property type="match status" value="1"/>
</dbReference>
<dbReference type="GO" id="GO:0030215">
    <property type="term" value="F:semaphorin receptor binding"/>
    <property type="evidence" value="ECO:0007669"/>
    <property type="project" value="InterPro"/>
</dbReference>
<evidence type="ECO:0000259" key="10">
    <source>
        <dbReference type="PROSITE" id="PS50835"/>
    </source>
</evidence>
<dbReference type="Pfam" id="PF01403">
    <property type="entry name" value="Sema"/>
    <property type="match status" value="1"/>
</dbReference>
<feature type="domain" description="Sema" evidence="11">
    <location>
        <begin position="1"/>
        <end position="674"/>
    </location>
</feature>
<keyword evidence="6" id="KW-0325">Glycoprotein</keyword>
<evidence type="ECO:0000313" key="12">
    <source>
        <dbReference type="Ensembl" id="ENSACOP00000023089.1"/>
    </source>
</evidence>
<accession>A0A8B9GG73</accession>
<name>A0A8B9GG73_9PSIT</name>
<dbReference type="Gene3D" id="3.30.1680.10">
    <property type="entry name" value="ligand-binding face of the semaphorins, domain 2"/>
    <property type="match status" value="1"/>
</dbReference>
<dbReference type="SUPFAM" id="SSF48726">
    <property type="entry name" value="Immunoglobulin"/>
    <property type="match status" value="1"/>
</dbReference>
<dbReference type="AlphaFoldDB" id="A0A8B9GG73"/>
<dbReference type="Pfam" id="PF00047">
    <property type="entry name" value="ig"/>
    <property type="match status" value="1"/>
</dbReference>
<feature type="region of interest" description="Disordered" evidence="9">
    <location>
        <begin position="104"/>
        <end position="136"/>
    </location>
</feature>
<keyword evidence="4" id="KW-0732">Signal</keyword>
<dbReference type="PANTHER" id="PTHR11036:SF69">
    <property type="entry name" value="SEMA DOMAIN-CONTAINING PROTEIN"/>
    <property type="match status" value="1"/>
</dbReference>
<dbReference type="CDD" id="cd05871">
    <property type="entry name" value="Ig_Sema3"/>
    <property type="match status" value="1"/>
</dbReference>
<dbReference type="PANTHER" id="PTHR11036">
    <property type="entry name" value="SEMAPHORIN"/>
    <property type="match status" value="1"/>
</dbReference>
<dbReference type="SUPFAM" id="SSF103575">
    <property type="entry name" value="Plexin repeat"/>
    <property type="match status" value="1"/>
</dbReference>
<reference evidence="12" key="2">
    <citation type="submission" date="2025-09" db="UniProtKB">
        <authorList>
            <consortium name="Ensembl"/>
        </authorList>
    </citation>
    <scope>IDENTIFICATION</scope>
</reference>
<dbReference type="InterPro" id="IPR036179">
    <property type="entry name" value="Ig-like_dom_sf"/>
</dbReference>
<dbReference type="GO" id="GO:0030335">
    <property type="term" value="P:positive regulation of cell migration"/>
    <property type="evidence" value="ECO:0007669"/>
    <property type="project" value="TreeGrafter"/>
</dbReference>
<evidence type="ECO:0000256" key="3">
    <source>
        <dbReference type="ARBA" id="ARBA00022525"/>
    </source>
</evidence>
<dbReference type="InterPro" id="IPR016201">
    <property type="entry name" value="PSI"/>
</dbReference>
<dbReference type="GO" id="GO:0005576">
    <property type="term" value="C:extracellular region"/>
    <property type="evidence" value="ECO:0007669"/>
    <property type="project" value="UniProtKB-SubCell"/>
</dbReference>
<dbReference type="InterPro" id="IPR013151">
    <property type="entry name" value="Immunoglobulin_dom"/>
</dbReference>
<dbReference type="Gene3D" id="2.130.10.10">
    <property type="entry name" value="YVTN repeat-like/Quinoprotein amine dehydrogenase"/>
    <property type="match status" value="1"/>
</dbReference>
<dbReference type="GO" id="GO:0001755">
    <property type="term" value="P:neural crest cell migration"/>
    <property type="evidence" value="ECO:0007669"/>
    <property type="project" value="TreeGrafter"/>
</dbReference>
<keyword evidence="7" id="KW-0393">Immunoglobulin domain</keyword>